<protein>
    <submittedName>
        <fullName evidence="1">Uncharacterized protein DUF1320</fullName>
    </submittedName>
</protein>
<reference evidence="1 2" key="1">
    <citation type="submission" date="2018-04" db="EMBL/GenBank/DDBJ databases">
        <title>Genomic Encyclopedia of Archaeal and Bacterial Type Strains, Phase II (KMG-II): from individual species to whole genera.</title>
        <authorList>
            <person name="Goeker M."/>
        </authorList>
    </citation>
    <scope>NUCLEOTIDE SEQUENCE [LARGE SCALE GENOMIC DNA]</scope>
    <source>
        <strain evidence="1 2">DSM 28823</strain>
    </source>
</reference>
<sequence length="149" mass="16681">MIFLTDTDFKGLLAPIVLAKLRGTNDENLNESEKLAVSELDPLRGKFNMDAELSKSGVTRNRTLVRIMANITAYYVYNTVVDDEIPERIVANWKKELATIEKIASGKLNSTLLTLEDADGKSATVFRWGSNAKRSHQLYPRSYPDEGTV</sequence>
<proteinExistence type="predicted"/>
<dbReference type="Proteomes" id="UP000243525">
    <property type="component" value="Unassembled WGS sequence"/>
</dbReference>
<evidence type="ECO:0000313" key="2">
    <source>
        <dbReference type="Proteomes" id="UP000243525"/>
    </source>
</evidence>
<keyword evidence="2" id="KW-1185">Reference proteome</keyword>
<accession>A0A2T5C0K5</accession>
<name>A0A2T5C0K5_9BACT</name>
<comment type="caution">
    <text evidence="1">The sequence shown here is derived from an EMBL/GenBank/DDBJ whole genome shotgun (WGS) entry which is preliminary data.</text>
</comment>
<organism evidence="1 2">
    <name type="scientific">Mangrovibacterium marinum</name>
    <dbReference type="NCBI Taxonomy" id="1639118"/>
    <lineage>
        <taxon>Bacteria</taxon>
        <taxon>Pseudomonadati</taxon>
        <taxon>Bacteroidota</taxon>
        <taxon>Bacteroidia</taxon>
        <taxon>Marinilabiliales</taxon>
        <taxon>Prolixibacteraceae</taxon>
        <taxon>Mangrovibacterium</taxon>
    </lineage>
</organism>
<dbReference type="AlphaFoldDB" id="A0A2T5C0K5"/>
<dbReference type="RefSeq" id="WP_107822782.1">
    <property type="nucleotide sequence ID" value="NZ_QAAD01000011.1"/>
</dbReference>
<dbReference type="EMBL" id="QAAD01000011">
    <property type="protein sequence ID" value="PTN08053.1"/>
    <property type="molecule type" value="Genomic_DNA"/>
</dbReference>
<evidence type="ECO:0000313" key="1">
    <source>
        <dbReference type="EMBL" id="PTN08053.1"/>
    </source>
</evidence>
<dbReference type="OrthoDB" id="881590at2"/>
<gene>
    <name evidence="1" type="ORF">C8N47_11193</name>
</gene>